<keyword evidence="2" id="KW-1185">Reference proteome</keyword>
<protein>
    <submittedName>
        <fullName evidence="1">Uncharacterized protein</fullName>
    </submittedName>
</protein>
<name>A0A6G0T5H4_APHGL</name>
<sequence>MSSADRFCNSIITVQTPPPPPEPPPATHPRFRHRHITTTIRPAIDVTTATSPAIPSCIYVYVLNITPPPLTSTTMLIFSHSFVLSHILDPAVKYKKFTFLECESVLITSMVYKGAHVLVIESKETSGCRILLNRRDLMTLQYLEWIIFETVSRKINIVRPNNILNQLEQISEYFKTDFNIDKSATLDEVISIIRGIHIELITKHIPKNKQSFLTQIILFATEQLAINWMTKSKNSLKTVDTPSEFISPTKRKKMHDVEELKFYTEIFDVEMLQPSLLRYSSMSPLLRYNEDDPSQSRGADEEKGLREYLTAWAPIQKTKPRPIHAVDENDGPTYFNRQPSSPPSLSDFIDGNNVYIHIGLNPELLFNYVVCITSNSQCVKMSVELFQSLNTLLNTANFRLLSHLLLKEFKLMSIEEFNRVNILLIKCLQQDQNVQLTKENVKKILQLSDAMREVIQMKNIYARSASLLQACKISIFLEKEMPLPKDTKISDVEDYLEYIEAKKLKERISVQGTCLIADLKIKELKQLARGWLKSTDRGQEHFGIQPANLLFNMKCLFSLASICTSQAAFCRLFNLLGVCEQKPLKLEDIPGDFNFCISTPLISYRISENKNAKPLFVKLNSPFSTVISADSSCKAKCKRPYFE</sequence>
<evidence type="ECO:0000313" key="1">
    <source>
        <dbReference type="EMBL" id="KAE9525147.1"/>
    </source>
</evidence>
<dbReference type="EMBL" id="VYZN01000064">
    <property type="protein sequence ID" value="KAE9525147.1"/>
    <property type="molecule type" value="Genomic_DNA"/>
</dbReference>
<comment type="caution">
    <text evidence="1">The sequence shown here is derived from an EMBL/GenBank/DDBJ whole genome shotgun (WGS) entry which is preliminary data.</text>
</comment>
<evidence type="ECO:0000313" key="2">
    <source>
        <dbReference type="Proteomes" id="UP000475862"/>
    </source>
</evidence>
<gene>
    <name evidence="1" type="ORF">AGLY_014561</name>
</gene>
<organism evidence="1 2">
    <name type="scientific">Aphis glycines</name>
    <name type="common">Soybean aphid</name>
    <dbReference type="NCBI Taxonomy" id="307491"/>
    <lineage>
        <taxon>Eukaryota</taxon>
        <taxon>Metazoa</taxon>
        <taxon>Ecdysozoa</taxon>
        <taxon>Arthropoda</taxon>
        <taxon>Hexapoda</taxon>
        <taxon>Insecta</taxon>
        <taxon>Pterygota</taxon>
        <taxon>Neoptera</taxon>
        <taxon>Paraneoptera</taxon>
        <taxon>Hemiptera</taxon>
        <taxon>Sternorrhyncha</taxon>
        <taxon>Aphidomorpha</taxon>
        <taxon>Aphidoidea</taxon>
        <taxon>Aphididae</taxon>
        <taxon>Aphidini</taxon>
        <taxon>Aphis</taxon>
        <taxon>Aphis</taxon>
    </lineage>
</organism>
<dbReference type="OrthoDB" id="6635304at2759"/>
<accession>A0A6G0T5H4</accession>
<proteinExistence type="predicted"/>
<reference evidence="1 2" key="1">
    <citation type="submission" date="2019-08" db="EMBL/GenBank/DDBJ databases">
        <title>The genome of the soybean aphid Biotype 1, its phylome, world population structure and adaptation to the North American continent.</title>
        <authorList>
            <person name="Giordano R."/>
            <person name="Donthu R.K."/>
            <person name="Hernandez A.G."/>
            <person name="Wright C.L."/>
            <person name="Zimin A.V."/>
        </authorList>
    </citation>
    <scope>NUCLEOTIDE SEQUENCE [LARGE SCALE GENOMIC DNA]</scope>
    <source>
        <tissue evidence="1">Whole aphids</tissue>
    </source>
</reference>
<dbReference type="AlphaFoldDB" id="A0A6G0T5H4"/>
<dbReference type="Proteomes" id="UP000475862">
    <property type="component" value="Unassembled WGS sequence"/>
</dbReference>